<gene>
    <name evidence="3" type="ORF">J421_2122</name>
</gene>
<proteinExistence type="predicted"/>
<dbReference type="KEGG" id="gba:J421_2122"/>
<dbReference type="GO" id="GO:0019684">
    <property type="term" value="P:photosynthesis, light reaction"/>
    <property type="evidence" value="ECO:0007669"/>
    <property type="project" value="InterPro"/>
</dbReference>
<dbReference type="Proteomes" id="UP000019151">
    <property type="component" value="Chromosome"/>
</dbReference>
<dbReference type="InterPro" id="IPR027275">
    <property type="entry name" value="PRC-brl_dom"/>
</dbReference>
<reference evidence="3 4" key="1">
    <citation type="journal article" date="2014" name="Genome Announc.">
        <title>Genome Sequence and Methylome of Soil Bacterium Gemmatirosa kalamazoonensis KBS708T, a Member of the Rarely Cultivated Gemmatimonadetes Phylum.</title>
        <authorList>
            <person name="Debruyn J.M."/>
            <person name="Radosevich M."/>
            <person name="Wommack K.E."/>
            <person name="Polson S.W."/>
            <person name="Hauser L.J."/>
            <person name="Fawaz M.N."/>
            <person name="Korlach J."/>
            <person name="Tsai Y.C."/>
        </authorList>
    </citation>
    <scope>NUCLEOTIDE SEQUENCE [LARGE SCALE GENOMIC DNA]</scope>
    <source>
        <strain evidence="3 4">KBS708</strain>
    </source>
</reference>
<dbReference type="eggNOG" id="COG3861">
    <property type="taxonomic scope" value="Bacteria"/>
</dbReference>
<dbReference type="HOGENOM" id="CLU_1203434_0_0_0"/>
<keyword evidence="4" id="KW-1185">Reference proteome</keyword>
<feature type="region of interest" description="Disordered" evidence="1">
    <location>
        <begin position="203"/>
        <end position="230"/>
    </location>
</feature>
<evidence type="ECO:0000313" key="3">
    <source>
        <dbReference type="EMBL" id="AHG89659.1"/>
    </source>
</evidence>
<dbReference type="STRING" id="861299.J421_2122"/>
<organism evidence="3 4">
    <name type="scientific">Gemmatirosa kalamazoonensis</name>
    <dbReference type="NCBI Taxonomy" id="861299"/>
    <lineage>
        <taxon>Bacteria</taxon>
        <taxon>Pseudomonadati</taxon>
        <taxon>Gemmatimonadota</taxon>
        <taxon>Gemmatimonadia</taxon>
        <taxon>Gemmatimonadales</taxon>
        <taxon>Gemmatimonadaceae</taxon>
        <taxon>Gemmatirosa</taxon>
    </lineage>
</organism>
<accession>W0REY2</accession>
<evidence type="ECO:0000313" key="4">
    <source>
        <dbReference type="Proteomes" id="UP000019151"/>
    </source>
</evidence>
<dbReference type="InParanoid" id="W0REY2"/>
<dbReference type="InterPro" id="IPR014747">
    <property type="entry name" value="Bac_photo_RC_H_C"/>
</dbReference>
<dbReference type="EMBL" id="CP007128">
    <property type="protein sequence ID" value="AHG89659.1"/>
    <property type="molecule type" value="Genomic_DNA"/>
</dbReference>
<dbReference type="GO" id="GO:0030077">
    <property type="term" value="C:plasma membrane light-harvesting complex"/>
    <property type="evidence" value="ECO:0007669"/>
    <property type="project" value="InterPro"/>
</dbReference>
<evidence type="ECO:0000256" key="1">
    <source>
        <dbReference type="SAM" id="MobiDB-lite"/>
    </source>
</evidence>
<evidence type="ECO:0000259" key="2">
    <source>
        <dbReference type="Pfam" id="PF05239"/>
    </source>
</evidence>
<dbReference type="Pfam" id="PF05239">
    <property type="entry name" value="PRC"/>
    <property type="match status" value="1"/>
</dbReference>
<name>W0REY2_9BACT</name>
<feature type="domain" description="PRC-barrel" evidence="2">
    <location>
        <begin position="34"/>
        <end position="103"/>
    </location>
</feature>
<dbReference type="RefSeq" id="WP_025411150.1">
    <property type="nucleotide sequence ID" value="NZ_CP007128.1"/>
</dbReference>
<dbReference type="InterPro" id="IPR011033">
    <property type="entry name" value="PRC_barrel-like_sf"/>
</dbReference>
<dbReference type="SUPFAM" id="SSF50346">
    <property type="entry name" value="PRC-barrel domain"/>
    <property type="match status" value="1"/>
</dbReference>
<sequence>MAHDDRIRDIDASSTGALVHAKDLKDFKLPEGRPDPRGWDVLLADGTKVGKVEDLLVDTSSRQVRYLEFDVADAVVKAGGREYALVPIGAARLDDDRDDVIVNLSLADLRDVPLYDRRELSRDYEQRLHEFLDERPHAARRDVETTRGVERPVVAADRAADFYANPYYDEKSFFGARRAAAPGAGAADRATTSGLADRVVDAADNVKDRIDGNPASRPGPDPTDRQIGRR</sequence>
<dbReference type="Gene3D" id="3.90.50.10">
    <property type="entry name" value="Photosynthetic Reaction Center, subunit H, domain 2"/>
    <property type="match status" value="1"/>
</dbReference>
<dbReference type="OrthoDB" id="1422173at2"/>
<dbReference type="AlphaFoldDB" id="W0REY2"/>
<protein>
    <submittedName>
        <fullName evidence="3">PRC-barrel domain protein</fullName>
    </submittedName>
</protein>